<dbReference type="SUPFAM" id="SSF55874">
    <property type="entry name" value="ATPase domain of HSP90 chaperone/DNA topoisomerase II/histidine kinase"/>
    <property type="match status" value="1"/>
</dbReference>
<dbReference type="SUPFAM" id="SSF47384">
    <property type="entry name" value="Homodimeric domain of signal transducing histidine kinase"/>
    <property type="match status" value="1"/>
</dbReference>
<dbReference type="GO" id="GO:0005886">
    <property type="term" value="C:plasma membrane"/>
    <property type="evidence" value="ECO:0007669"/>
    <property type="project" value="UniProtKB-SubCell"/>
</dbReference>
<evidence type="ECO:0000256" key="13">
    <source>
        <dbReference type="SAM" id="Phobius"/>
    </source>
</evidence>
<dbReference type="Pfam" id="PF00512">
    <property type="entry name" value="HisKA"/>
    <property type="match status" value="1"/>
</dbReference>
<feature type="coiled-coil region" evidence="12">
    <location>
        <begin position="252"/>
        <end position="279"/>
    </location>
</feature>
<evidence type="ECO:0000256" key="2">
    <source>
        <dbReference type="ARBA" id="ARBA00004651"/>
    </source>
</evidence>
<keyword evidence="9" id="KW-0902">Two-component regulatory system</keyword>
<dbReference type="Pfam" id="PF00072">
    <property type="entry name" value="Response_reg"/>
    <property type="match status" value="1"/>
</dbReference>
<evidence type="ECO:0000256" key="1">
    <source>
        <dbReference type="ARBA" id="ARBA00000085"/>
    </source>
</evidence>
<dbReference type="FunFam" id="3.30.565.10:FF:000006">
    <property type="entry name" value="Sensor histidine kinase WalK"/>
    <property type="match status" value="1"/>
</dbReference>
<dbReference type="PANTHER" id="PTHR43047">
    <property type="entry name" value="TWO-COMPONENT HISTIDINE PROTEIN KINASE"/>
    <property type="match status" value="1"/>
</dbReference>
<dbReference type="Gene3D" id="3.40.50.2300">
    <property type="match status" value="1"/>
</dbReference>
<dbReference type="GO" id="GO:0005524">
    <property type="term" value="F:ATP binding"/>
    <property type="evidence" value="ECO:0007669"/>
    <property type="project" value="UniProtKB-KW"/>
</dbReference>
<feature type="coiled-coil region" evidence="12">
    <location>
        <begin position="77"/>
        <end position="104"/>
    </location>
</feature>
<dbReference type="NCBIfam" id="TIGR00229">
    <property type="entry name" value="sensory_box"/>
    <property type="match status" value="1"/>
</dbReference>
<dbReference type="PROSITE" id="PS50109">
    <property type="entry name" value="HIS_KIN"/>
    <property type="match status" value="1"/>
</dbReference>
<dbReference type="SMART" id="SM00448">
    <property type="entry name" value="REC"/>
    <property type="match status" value="1"/>
</dbReference>
<keyword evidence="10 13" id="KW-0472">Membrane</keyword>
<dbReference type="FunFam" id="1.10.287.130:FF:000001">
    <property type="entry name" value="Two-component sensor histidine kinase"/>
    <property type="match status" value="1"/>
</dbReference>
<sequence length="1077" mass="123698">MTNKTNRSDTIKTRFYKITFLSLSIVILISAITIFSLHSIQSDIRQQFNQSSAHYDAVGQLEYNLTQVLFRARSYYAFQEQTDLEQLNRDLEQLEESIDQFGNLELSENEREFYTMLNTFYDTYSQTLLPQAMNYVDNDDYASLRELGEDGTYEDINYFLSYTNAVQSISENERNSVLNETTELFDLFMIVFISIGILSFSIIIFMINRLLKSIHQPLDQLLVATKSLGTEHKANLEENFGLQEFDTLASTHNEMAMKIQEKEEELVTQNQELLTQQEQLEFNQEQLQSYISEIEHINKALDQSALVCITDNEGKILSVNDRFTKTSGYDEDELTGHSTRILKSGFHSANYYENLWLTISKGKIWNGKLKNETKDGDFYWIEATIVPFIDQKSHIYKYILIGIDITENINNEQQLQLLLHETQYEKDKSEKYGLLNKELTFTSDRSTFLKQTFRYFESIFHFEKGLLLSIYDNAYEQKGFTPEHINELLNSDEVYSYILSRLENESHYVIKREVKQDEKGVADVKTFAYDFYTSVKNDRDEVELVLALTRIGHTFTDEEMEEISLLMKPLGMALSRINIYEAVQLERSLNNSIIQNVNEGLQLVSVDGTMLQTNQNVFDIFDLEDDQLVGTSMQANWMDQLANQCESPSDIKRFFKTMINPSTLTEASIACRQSSGNMKYIKLYAFPIFTKGEKTSTLFVFRDQTKEHEVDQMKSELVSTVSHELRTPLSSVLGFTEMLLHKELKPEKKKLYLETIYREAQRLTTLINDFLDIQRIESGKQEYNMEPVELNRLIMEVVQLFKQHTHHTIHIEDTALSTTVWGDHDRLIQLLTNLINNAIKFSPDGGIVTIQIQNKANKVHIHIKDEGIGIPKSELNSMFTKFKRVDNSASKKIGGTGLGLAISKGIVQAHQGDIWIDSIENEGTTVSISLPSHDQQMLLHSSLQEDNDRSHDTKGTILLVEDDISFASLLSDSLKTNGFNVVHHLSAQNVSTVINQHSLTAIVIDLMLDDTMNGWELIEEIKAHPKWRTLPIIVSSALSVGQDLSEKYQIDAYLEKPYSPDVLVKACHELLGDTDNS</sequence>
<dbReference type="Gene3D" id="3.30.450.20">
    <property type="entry name" value="PAS domain"/>
    <property type="match status" value="2"/>
</dbReference>
<dbReference type="GO" id="GO:0009927">
    <property type="term" value="F:histidine phosphotransfer kinase activity"/>
    <property type="evidence" value="ECO:0007669"/>
    <property type="project" value="TreeGrafter"/>
</dbReference>
<comment type="subcellular location">
    <subcellularLocation>
        <location evidence="2">Cell membrane</location>
        <topology evidence="2">Multi-pass membrane protein</topology>
    </subcellularLocation>
</comment>
<dbReference type="InterPro" id="IPR003594">
    <property type="entry name" value="HATPase_dom"/>
</dbReference>
<feature type="transmembrane region" description="Helical" evidence="13">
    <location>
        <begin position="184"/>
        <end position="207"/>
    </location>
</feature>
<evidence type="ECO:0000256" key="8">
    <source>
        <dbReference type="ARBA" id="ARBA00022840"/>
    </source>
</evidence>
<keyword evidence="13" id="KW-0812">Transmembrane</keyword>
<feature type="transmembrane region" description="Helical" evidence="13">
    <location>
        <begin position="15"/>
        <end position="37"/>
    </location>
</feature>
<protein>
    <recommendedName>
        <fullName evidence="3">histidine kinase</fullName>
        <ecNumber evidence="3">2.7.13.3</ecNumber>
    </recommendedName>
</protein>
<dbReference type="CDD" id="cd00130">
    <property type="entry name" value="PAS"/>
    <property type="match status" value="1"/>
</dbReference>
<dbReference type="InterPro" id="IPR000700">
    <property type="entry name" value="PAS-assoc_C"/>
</dbReference>
<dbReference type="SMART" id="SM00388">
    <property type="entry name" value="HisKA"/>
    <property type="match status" value="1"/>
</dbReference>
<dbReference type="CDD" id="cd00082">
    <property type="entry name" value="HisKA"/>
    <property type="match status" value="1"/>
</dbReference>
<dbReference type="SMART" id="SM00387">
    <property type="entry name" value="HATPase_c"/>
    <property type="match status" value="1"/>
</dbReference>
<dbReference type="STRING" id="1612202.SAMN05421734_10859"/>
<dbReference type="Gene3D" id="3.30.565.10">
    <property type="entry name" value="Histidine kinase-like ATPase, C-terminal domain"/>
    <property type="match status" value="1"/>
</dbReference>
<evidence type="ECO:0000256" key="7">
    <source>
        <dbReference type="ARBA" id="ARBA00022777"/>
    </source>
</evidence>
<comment type="catalytic activity">
    <reaction evidence="1">
        <text>ATP + protein L-histidine = ADP + protein N-phospho-L-histidine.</text>
        <dbReference type="EC" id="2.7.13.3"/>
    </reaction>
</comment>
<evidence type="ECO:0000256" key="10">
    <source>
        <dbReference type="ARBA" id="ARBA00023136"/>
    </source>
</evidence>
<keyword evidence="7" id="KW-0418">Kinase</keyword>
<dbReference type="OrthoDB" id="9813151at2"/>
<evidence type="ECO:0000259" key="14">
    <source>
        <dbReference type="PROSITE" id="PS50109"/>
    </source>
</evidence>
<keyword evidence="6" id="KW-0547">Nucleotide-binding</keyword>
<dbReference type="InterPro" id="IPR005467">
    <property type="entry name" value="His_kinase_dom"/>
</dbReference>
<evidence type="ECO:0000256" key="4">
    <source>
        <dbReference type="ARBA" id="ARBA00022553"/>
    </source>
</evidence>
<dbReference type="Pfam" id="PF02518">
    <property type="entry name" value="HATPase_c"/>
    <property type="match status" value="1"/>
</dbReference>
<evidence type="ECO:0000256" key="12">
    <source>
        <dbReference type="SAM" id="Coils"/>
    </source>
</evidence>
<dbReference type="SUPFAM" id="SSF55785">
    <property type="entry name" value="PYP-like sensor domain (PAS domain)"/>
    <property type="match status" value="2"/>
</dbReference>
<feature type="domain" description="Histidine kinase" evidence="14">
    <location>
        <begin position="720"/>
        <end position="934"/>
    </location>
</feature>
<evidence type="ECO:0000259" key="15">
    <source>
        <dbReference type="PROSITE" id="PS50110"/>
    </source>
</evidence>
<dbReference type="CDD" id="cd00156">
    <property type="entry name" value="REC"/>
    <property type="match status" value="1"/>
</dbReference>
<dbReference type="InterPro" id="IPR036890">
    <property type="entry name" value="HATPase_C_sf"/>
</dbReference>
<accession>A0A1G6LFR1</accession>
<dbReference type="InterPro" id="IPR000014">
    <property type="entry name" value="PAS"/>
</dbReference>
<dbReference type="SUPFAM" id="SSF52172">
    <property type="entry name" value="CheY-like"/>
    <property type="match status" value="1"/>
</dbReference>
<dbReference type="InterPro" id="IPR001610">
    <property type="entry name" value="PAC"/>
</dbReference>
<evidence type="ECO:0000256" key="9">
    <source>
        <dbReference type="ARBA" id="ARBA00023012"/>
    </source>
</evidence>
<dbReference type="PROSITE" id="PS50113">
    <property type="entry name" value="PAC"/>
    <property type="match status" value="1"/>
</dbReference>
<dbReference type="Pfam" id="PF13426">
    <property type="entry name" value="PAS_9"/>
    <property type="match status" value="2"/>
</dbReference>
<evidence type="ECO:0000256" key="6">
    <source>
        <dbReference type="ARBA" id="ARBA00022741"/>
    </source>
</evidence>
<dbReference type="InterPro" id="IPR011006">
    <property type="entry name" value="CheY-like_superfamily"/>
</dbReference>
<gene>
    <name evidence="18" type="ORF">SAMN05421734_10859</name>
</gene>
<dbReference type="RefSeq" id="WP_090796437.1">
    <property type="nucleotide sequence ID" value="NZ_FMYI01000008.1"/>
</dbReference>
<evidence type="ECO:0000256" key="11">
    <source>
        <dbReference type="PROSITE-ProRule" id="PRU00169"/>
    </source>
</evidence>
<evidence type="ECO:0000313" key="19">
    <source>
        <dbReference type="Proteomes" id="UP000242949"/>
    </source>
</evidence>
<dbReference type="Gene3D" id="1.10.287.130">
    <property type="match status" value="1"/>
</dbReference>
<evidence type="ECO:0000256" key="3">
    <source>
        <dbReference type="ARBA" id="ARBA00012438"/>
    </source>
</evidence>
<dbReference type="PANTHER" id="PTHR43047:SF72">
    <property type="entry name" value="OSMOSENSING HISTIDINE PROTEIN KINASE SLN1"/>
    <property type="match status" value="1"/>
</dbReference>
<dbReference type="InterPro" id="IPR035965">
    <property type="entry name" value="PAS-like_dom_sf"/>
</dbReference>
<dbReference type="PROSITE" id="PS50112">
    <property type="entry name" value="PAS"/>
    <property type="match status" value="1"/>
</dbReference>
<keyword evidence="4 11" id="KW-0597">Phosphoprotein</keyword>
<dbReference type="Proteomes" id="UP000242949">
    <property type="component" value="Unassembled WGS sequence"/>
</dbReference>
<dbReference type="InterPro" id="IPR001789">
    <property type="entry name" value="Sig_transdc_resp-reg_receiver"/>
</dbReference>
<evidence type="ECO:0000259" key="17">
    <source>
        <dbReference type="PROSITE" id="PS50113"/>
    </source>
</evidence>
<keyword evidence="12" id="KW-0175">Coiled coil</keyword>
<dbReference type="GO" id="GO:0000155">
    <property type="term" value="F:phosphorelay sensor kinase activity"/>
    <property type="evidence" value="ECO:0007669"/>
    <property type="project" value="InterPro"/>
</dbReference>
<reference evidence="19" key="1">
    <citation type="submission" date="2016-09" db="EMBL/GenBank/DDBJ databases">
        <authorList>
            <person name="Varghese N."/>
            <person name="Submissions S."/>
        </authorList>
    </citation>
    <scope>NUCLEOTIDE SEQUENCE [LARGE SCALE GENOMIC DNA]</scope>
    <source>
        <strain evidence="19">S5</strain>
    </source>
</reference>
<keyword evidence="19" id="KW-1185">Reference proteome</keyword>
<dbReference type="SMART" id="SM00091">
    <property type="entry name" value="PAS"/>
    <property type="match status" value="2"/>
</dbReference>
<dbReference type="SMART" id="SM00086">
    <property type="entry name" value="PAC"/>
    <property type="match status" value="2"/>
</dbReference>
<proteinExistence type="predicted"/>
<feature type="modified residue" description="4-aspartylphosphate" evidence="11">
    <location>
        <position position="1005"/>
    </location>
</feature>
<dbReference type="EMBL" id="FMYI01000008">
    <property type="protein sequence ID" value="SDC41787.1"/>
    <property type="molecule type" value="Genomic_DNA"/>
</dbReference>
<keyword evidence="13" id="KW-1133">Transmembrane helix</keyword>
<evidence type="ECO:0000313" key="18">
    <source>
        <dbReference type="EMBL" id="SDC41787.1"/>
    </source>
</evidence>
<dbReference type="InterPro" id="IPR036097">
    <property type="entry name" value="HisK_dim/P_sf"/>
</dbReference>
<dbReference type="InterPro" id="IPR004358">
    <property type="entry name" value="Sig_transdc_His_kin-like_C"/>
</dbReference>
<dbReference type="EC" id="2.7.13.3" evidence="3"/>
<feature type="domain" description="PAC" evidence="17">
    <location>
        <begin position="363"/>
        <end position="417"/>
    </location>
</feature>
<keyword evidence="5" id="KW-0808">Transferase</keyword>
<dbReference type="PRINTS" id="PR00344">
    <property type="entry name" value="BCTRLSENSOR"/>
</dbReference>
<keyword evidence="8" id="KW-0067">ATP-binding</keyword>
<dbReference type="PROSITE" id="PS50110">
    <property type="entry name" value="RESPONSE_REGULATORY"/>
    <property type="match status" value="1"/>
</dbReference>
<evidence type="ECO:0000256" key="5">
    <source>
        <dbReference type="ARBA" id="ARBA00022679"/>
    </source>
</evidence>
<dbReference type="InterPro" id="IPR003661">
    <property type="entry name" value="HisK_dim/P_dom"/>
</dbReference>
<dbReference type="AlphaFoldDB" id="A0A1G6LFR1"/>
<evidence type="ECO:0000259" key="16">
    <source>
        <dbReference type="PROSITE" id="PS50112"/>
    </source>
</evidence>
<name>A0A1G6LFR1_9BACI</name>
<feature type="domain" description="Response regulatory" evidence="15">
    <location>
        <begin position="956"/>
        <end position="1071"/>
    </location>
</feature>
<feature type="domain" description="PAS" evidence="16">
    <location>
        <begin position="293"/>
        <end position="338"/>
    </location>
</feature>
<organism evidence="18 19">
    <name type="scientific">Pelagirhabdus alkalitolerans</name>
    <dbReference type="NCBI Taxonomy" id="1612202"/>
    <lineage>
        <taxon>Bacteria</taxon>
        <taxon>Bacillati</taxon>
        <taxon>Bacillota</taxon>
        <taxon>Bacilli</taxon>
        <taxon>Bacillales</taxon>
        <taxon>Bacillaceae</taxon>
        <taxon>Pelagirhabdus</taxon>
    </lineage>
</organism>